<sequence length="435" mass="49037">MKILFLHNYYQFLGGEDLSFNSEVRQLRGHGHEVVTLTRDNRDMNPPALHQIGLGKAGMAARTLWSHSASREIDRAIKLHRPDIMHCNNLFPQLSASVYRPARLAGVPVVQALRNYRYFCANSFLFRDGKVCEDCLSKSFPTSGIRHACYRDDRLATSTVVAMQWTHRTIGTWRRAVDAYFTPSEFARSVYVRGGFDPNQVHVKPNFIDPDPGPGPGQSGDAIFVGRLSQEKGLDVILRAWKRLPDPPTIQIVGDGPLREQVITMANENPRINYVGHLSHADLLQRIGDAKFLVMPSVWYETFGRTIAESFSRGTPVLASRLGAMEELVDDGVNGFLFTAGVDDDLAKQVLKIQALSRKDEMEMRQSARDRYLQHYTEPATYTKLMEIYDAAETRSRKRRGRTTVGDHRWLANEVVKPAPAIVNDLTQSSHGQSQ</sequence>
<dbReference type="EMBL" id="SJPI01000003">
    <property type="protein sequence ID" value="TWT49718.1"/>
    <property type="molecule type" value="Genomic_DNA"/>
</dbReference>
<name>A0A5C5WG27_9BACT</name>
<feature type="domain" description="Glycosyltransferase subfamily 4-like N-terminal" evidence="2">
    <location>
        <begin position="21"/>
        <end position="206"/>
    </location>
</feature>
<dbReference type="OrthoDB" id="9787617at2"/>
<dbReference type="EC" id="2.4.1.11" evidence="3"/>
<dbReference type="Pfam" id="PF13579">
    <property type="entry name" value="Glyco_trans_4_4"/>
    <property type="match status" value="1"/>
</dbReference>
<protein>
    <submittedName>
        <fullName evidence="3">Glycogen synthase</fullName>
        <ecNumber evidence="3">2.4.1.11</ecNumber>
    </submittedName>
</protein>
<dbReference type="RefSeq" id="WP_146517258.1">
    <property type="nucleotide sequence ID" value="NZ_SJPI01000003.1"/>
</dbReference>
<dbReference type="InterPro" id="IPR001296">
    <property type="entry name" value="Glyco_trans_1"/>
</dbReference>
<dbReference type="PANTHER" id="PTHR45947:SF13">
    <property type="entry name" value="TRANSFERASE"/>
    <property type="match status" value="1"/>
</dbReference>
<feature type="domain" description="Glycosyl transferase family 1" evidence="1">
    <location>
        <begin position="221"/>
        <end position="370"/>
    </location>
</feature>
<dbReference type="InterPro" id="IPR028098">
    <property type="entry name" value="Glyco_trans_4-like_N"/>
</dbReference>
<dbReference type="PANTHER" id="PTHR45947">
    <property type="entry name" value="SULFOQUINOVOSYL TRANSFERASE SQD2"/>
    <property type="match status" value="1"/>
</dbReference>
<dbReference type="InterPro" id="IPR050194">
    <property type="entry name" value="Glycosyltransferase_grp1"/>
</dbReference>
<dbReference type="AlphaFoldDB" id="A0A5C5WG27"/>
<accession>A0A5C5WG27</accession>
<reference evidence="3 4" key="1">
    <citation type="submission" date="2019-02" db="EMBL/GenBank/DDBJ databases">
        <title>Deep-cultivation of Planctomycetes and their phenomic and genomic characterization uncovers novel biology.</title>
        <authorList>
            <person name="Wiegand S."/>
            <person name="Jogler M."/>
            <person name="Boedeker C."/>
            <person name="Pinto D."/>
            <person name="Vollmers J."/>
            <person name="Rivas-Marin E."/>
            <person name="Kohn T."/>
            <person name="Peeters S.H."/>
            <person name="Heuer A."/>
            <person name="Rast P."/>
            <person name="Oberbeckmann S."/>
            <person name="Bunk B."/>
            <person name="Jeske O."/>
            <person name="Meyerdierks A."/>
            <person name="Storesund J.E."/>
            <person name="Kallscheuer N."/>
            <person name="Luecker S."/>
            <person name="Lage O.M."/>
            <person name="Pohl T."/>
            <person name="Merkel B.J."/>
            <person name="Hornburger P."/>
            <person name="Mueller R.-W."/>
            <person name="Bruemmer F."/>
            <person name="Labrenz M."/>
            <person name="Spormann A.M."/>
            <person name="Op Den Camp H."/>
            <person name="Overmann J."/>
            <person name="Amann R."/>
            <person name="Jetten M.S.M."/>
            <person name="Mascher T."/>
            <person name="Medema M.H."/>
            <person name="Devos D.P."/>
            <person name="Kaster A.-K."/>
            <person name="Ovreas L."/>
            <person name="Rohde M."/>
            <person name="Galperin M.Y."/>
            <person name="Jogler C."/>
        </authorList>
    </citation>
    <scope>NUCLEOTIDE SEQUENCE [LARGE SCALE GENOMIC DNA]</scope>
    <source>
        <strain evidence="3 4">Pla22</strain>
    </source>
</reference>
<keyword evidence="3" id="KW-0328">Glycosyltransferase</keyword>
<comment type="caution">
    <text evidence="3">The sequence shown here is derived from an EMBL/GenBank/DDBJ whole genome shotgun (WGS) entry which is preliminary data.</text>
</comment>
<dbReference type="Gene3D" id="3.40.50.2000">
    <property type="entry name" value="Glycogen Phosphorylase B"/>
    <property type="match status" value="2"/>
</dbReference>
<dbReference type="Pfam" id="PF00534">
    <property type="entry name" value="Glycos_transf_1"/>
    <property type="match status" value="1"/>
</dbReference>
<organism evidence="3 4">
    <name type="scientific">Rubripirellula amarantea</name>
    <dbReference type="NCBI Taxonomy" id="2527999"/>
    <lineage>
        <taxon>Bacteria</taxon>
        <taxon>Pseudomonadati</taxon>
        <taxon>Planctomycetota</taxon>
        <taxon>Planctomycetia</taxon>
        <taxon>Pirellulales</taxon>
        <taxon>Pirellulaceae</taxon>
        <taxon>Rubripirellula</taxon>
    </lineage>
</organism>
<proteinExistence type="predicted"/>
<evidence type="ECO:0000313" key="3">
    <source>
        <dbReference type="EMBL" id="TWT49718.1"/>
    </source>
</evidence>
<gene>
    <name evidence="3" type="ORF">Pla22_49180</name>
</gene>
<evidence type="ECO:0000313" key="4">
    <source>
        <dbReference type="Proteomes" id="UP000316598"/>
    </source>
</evidence>
<keyword evidence="4" id="KW-1185">Reference proteome</keyword>
<dbReference type="Proteomes" id="UP000316598">
    <property type="component" value="Unassembled WGS sequence"/>
</dbReference>
<dbReference type="SUPFAM" id="SSF53756">
    <property type="entry name" value="UDP-Glycosyltransferase/glycogen phosphorylase"/>
    <property type="match status" value="1"/>
</dbReference>
<keyword evidence="3" id="KW-0808">Transferase</keyword>
<dbReference type="GO" id="GO:0004373">
    <property type="term" value="F:alpha-1,4-glucan glucosyltransferase (UDP-glucose donor) activity"/>
    <property type="evidence" value="ECO:0007669"/>
    <property type="project" value="UniProtKB-EC"/>
</dbReference>
<evidence type="ECO:0000259" key="1">
    <source>
        <dbReference type="Pfam" id="PF00534"/>
    </source>
</evidence>
<evidence type="ECO:0000259" key="2">
    <source>
        <dbReference type="Pfam" id="PF13579"/>
    </source>
</evidence>